<dbReference type="Gene3D" id="3.90.1150.10">
    <property type="entry name" value="Aspartate Aminotransferase, domain 1"/>
    <property type="match status" value="1"/>
</dbReference>
<dbReference type="AlphaFoldDB" id="A0A6C0F735"/>
<comment type="cofactor">
    <cofactor evidence="1">
        <name>pyridoxal 5'-phosphate</name>
        <dbReference type="ChEBI" id="CHEBI:597326"/>
    </cofactor>
</comment>
<organism evidence="6">
    <name type="scientific">viral metagenome</name>
    <dbReference type="NCBI Taxonomy" id="1070528"/>
    <lineage>
        <taxon>unclassified sequences</taxon>
        <taxon>metagenomes</taxon>
        <taxon>organismal metagenomes</taxon>
    </lineage>
</organism>
<evidence type="ECO:0000256" key="2">
    <source>
        <dbReference type="ARBA" id="ARBA00009721"/>
    </source>
</evidence>
<dbReference type="InterPro" id="IPR015422">
    <property type="entry name" value="PyrdxlP-dep_Trfase_small"/>
</dbReference>
<dbReference type="GO" id="GO:0009072">
    <property type="term" value="P:aromatic amino acid metabolic process"/>
    <property type="evidence" value="ECO:0007669"/>
    <property type="project" value="InterPro"/>
</dbReference>
<comment type="similarity">
    <text evidence="2">Belongs to the beta-eliminating lyase family.</text>
</comment>
<feature type="domain" description="Aromatic amino acid beta-eliminating lyase/threonine aldolase" evidence="5">
    <location>
        <begin position="47"/>
        <end position="418"/>
    </location>
</feature>
<accession>A0A6C0F735</accession>
<dbReference type="InterPro" id="IPR015424">
    <property type="entry name" value="PyrdxlP-dep_Trfase"/>
</dbReference>
<dbReference type="PIRSF" id="PIRSF001386">
    <property type="entry name" value="Trpase"/>
    <property type="match status" value="1"/>
</dbReference>
<dbReference type="PANTHER" id="PTHR32325">
    <property type="entry name" value="BETA-ELIMINATING LYASE-LIKE PROTEIN-RELATED"/>
    <property type="match status" value="1"/>
</dbReference>
<keyword evidence="4" id="KW-0456">Lyase</keyword>
<dbReference type="NCBIfam" id="NF009709">
    <property type="entry name" value="PRK13238.1"/>
    <property type="match status" value="1"/>
</dbReference>
<sequence length="454" mass="50960">MNPYLMEPFKIKMIEHIQITTKKERIKTLQNCKYNLFNIPSNLVMIDLLTDSGTGAMSDEQWSAIMTGDESYANSKSFENLKKIIHELFNYKFFLPVHQGRAAEAILSSILINKGDLIPSNNHFDTTSANILDRGGTPVNLVADTNIDNSFKGNIDINKLDAFLNNNKERIPYCMVTITNNAGGGQPVSLSNIEDIYNTCKKYNKKLIIDACRFAENSWFIKQREHKYKNWTITNIAKKIFSLSDGATFSAKKDAIVNIGGLLLLNDKDIFENAKNELIIKEGFPTYGGLSGRDINAMAIGLKEGCDEKYLEYRTGQISFLHKKLIDAGIPVISPPGGHAIYIDAGKILPHIPPNQYPAQAFSLECYIEGGIRSVEVGSVMLSFLSPDTNQIIYPKLELVRFAIPRRTYTQSHLLYVIDTIIAVFKRANTIKGIKIIDSPKLLKHFSASFDWIS</sequence>
<dbReference type="Pfam" id="PF01212">
    <property type="entry name" value="Beta_elim_lyase"/>
    <property type="match status" value="1"/>
</dbReference>
<evidence type="ECO:0000256" key="3">
    <source>
        <dbReference type="ARBA" id="ARBA00022898"/>
    </source>
</evidence>
<dbReference type="EMBL" id="MN738742">
    <property type="protein sequence ID" value="QHT36433.1"/>
    <property type="molecule type" value="Genomic_DNA"/>
</dbReference>
<reference evidence="6" key="1">
    <citation type="journal article" date="2020" name="Nature">
        <title>Giant virus diversity and host interactions through global metagenomics.</title>
        <authorList>
            <person name="Schulz F."/>
            <person name="Roux S."/>
            <person name="Paez-Espino D."/>
            <person name="Jungbluth S."/>
            <person name="Walsh D.A."/>
            <person name="Denef V.J."/>
            <person name="McMahon K.D."/>
            <person name="Konstantinidis K.T."/>
            <person name="Eloe-Fadrosh E.A."/>
            <person name="Kyrpides N.C."/>
            <person name="Woyke T."/>
        </authorList>
    </citation>
    <scope>NUCLEOTIDE SEQUENCE</scope>
    <source>
        <strain evidence="6">GVMAG-S-ERX555931-87</strain>
    </source>
</reference>
<protein>
    <recommendedName>
        <fullName evidence="5">Aromatic amino acid beta-eliminating lyase/threonine aldolase domain-containing protein</fullName>
    </recommendedName>
</protein>
<dbReference type="InterPro" id="IPR011166">
    <property type="entry name" value="Beta-eliminating_lyase"/>
</dbReference>
<evidence type="ECO:0000256" key="1">
    <source>
        <dbReference type="ARBA" id="ARBA00001933"/>
    </source>
</evidence>
<evidence type="ECO:0000259" key="5">
    <source>
        <dbReference type="Pfam" id="PF01212"/>
    </source>
</evidence>
<evidence type="ECO:0000313" key="6">
    <source>
        <dbReference type="EMBL" id="QHT36433.1"/>
    </source>
</evidence>
<dbReference type="InterPro" id="IPR001597">
    <property type="entry name" value="ArAA_b-elim_lyase/Thr_aldolase"/>
</dbReference>
<dbReference type="InterPro" id="IPR015421">
    <property type="entry name" value="PyrdxlP-dep_Trfase_major"/>
</dbReference>
<proteinExistence type="inferred from homology"/>
<dbReference type="SUPFAM" id="SSF53383">
    <property type="entry name" value="PLP-dependent transferases"/>
    <property type="match status" value="1"/>
</dbReference>
<keyword evidence="3" id="KW-0663">Pyridoxal phosphate</keyword>
<evidence type="ECO:0000256" key="4">
    <source>
        <dbReference type="ARBA" id="ARBA00023239"/>
    </source>
</evidence>
<dbReference type="GO" id="GO:0016830">
    <property type="term" value="F:carbon-carbon lyase activity"/>
    <property type="evidence" value="ECO:0007669"/>
    <property type="project" value="InterPro"/>
</dbReference>
<dbReference type="PANTHER" id="PTHR32325:SF4">
    <property type="entry name" value="TRYPTOPHANASE"/>
    <property type="match status" value="1"/>
</dbReference>
<dbReference type="Gene3D" id="3.40.640.10">
    <property type="entry name" value="Type I PLP-dependent aspartate aminotransferase-like (Major domain)"/>
    <property type="match status" value="1"/>
</dbReference>
<name>A0A6C0F735_9ZZZZ</name>